<dbReference type="InterPro" id="IPR041078">
    <property type="entry name" value="Plavaka"/>
</dbReference>
<comment type="caution">
    <text evidence="1">The sequence shown here is derived from an EMBL/GenBank/DDBJ whole genome shotgun (WGS) entry which is preliminary data.</text>
</comment>
<organism evidence="1 2">
    <name type="scientific">Suillus fuscotomentosus</name>
    <dbReference type="NCBI Taxonomy" id="1912939"/>
    <lineage>
        <taxon>Eukaryota</taxon>
        <taxon>Fungi</taxon>
        <taxon>Dikarya</taxon>
        <taxon>Basidiomycota</taxon>
        <taxon>Agaricomycotina</taxon>
        <taxon>Agaricomycetes</taxon>
        <taxon>Agaricomycetidae</taxon>
        <taxon>Boletales</taxon>
        <taxon>Suillineae</taxon>
        <taxon>Suillaceae</taxon>
        <taxon>Suillus</taxon>
    </lineage>
</organism>
<reference evidence="1" key="1">
    <citation type="journal article" date="2020" name="New Phytol.">
        <title>Comparative genomics reveals dynamic genome evolution in host specialist ectomycorrhizal fungi.</title>
        <authorList>
            <person name="Lofgren L.A."/>
            <person name="Nguyen N.H."/>
            <person name="Vilgalys R."/>
            <person name="Ruytinx J."/>
            <person name="Liao H.L."/>
            <person name="Branco S."/>
            <person name="Kuo A."/>
            <person name="LaButti K."/>
            <person name="Lipzen A."/>
            <person name="Andreopoulos W."/>
            <person name="Pangilinan J."/>
            <person name="Riley R."/>
            <person name="Hundley H."/>
            <person name="Na H."/>
            <person name="Barry K."/>
            <person name="Grigoriev I.V."/>
            <person name="Stajich J.E."/>
            <person name="Kennedy P.G."/>
        </authorList>
    </citation>
    <scope>NUCLEOTIDE SEQUENCE</scope>
    <source>
        <strain evidence="1">FC203</strain>
    </source>
</reference>
<dbReference type="Proteomes" id="UP001195769">
    <property type="component" value="Unassembled WGS sequence"/>
</dbReference>
<accession>A0AAD4ELE3</accession>
<protein>
    <submittedName>
        <fullName evidence="1">Uncharacterized protein</fullName>
    </submittedName>
</protein>
<dbReference type="Pfam" id="PF18759">
    <property type="entry name" value="Plavaka"/>
    <property type="match status" value="1"/>
</dbReference>
<gene>
    <name evidence="1" type="ORF">F5891DRAFT_1124177</name>
</gene>
<sequence length="753" mass="87097">MFQLDDIKTEYHLRSGIITKIDHFADFCCHTATCSQVPENLTPWEPFSSHIDFDFVELVLKANLTKVQTNELISLICRTAFEQFSVTDYNGVCTMWDAAFPHHAKFKKEVISVSHRDQDHTFDVWYRLLWDWACDLLKDHRLGLHFVFDAQCLYKYDGQDFMHFFDDLCTDNALWDSQSSLLKDEGKPFAFIIYADKVKLSSFSRQKAYPVIARCANLPVGIRNGEGFGGGRLVEEDRKYSGTQSFVNFKNVVWHESFKCFWVKCWDGIEHLFYPLILILSADYKEQCVMALIHRKNCKCPCPICLVPKDELGNVLTPYPFRTSTANSFSDIAHTDVHSTVSFDCLHINNEGNFSDHLWTQFQEHIKSVNQQALAKIDEHFDLMPHWRKLNHFNHVMDISFSDGSKYEDILKLPYLLLCCIHEYVNVNMYAALKVHTSKTIAAGHQAVREFTQLLDQYSEKDNLGKNWAYPKRHVHAHLFDDIEARGATRNMNTKPNEKCHGPIRQTYLWCMNFKNIAEQKNCLLSGREDNEDDLDGDPDDMFHVKLGAAQNEQTFEDLEQLHANDNAFKWFHIKLADFLSDSLPTHGIPLPNAKRIKFTSNETVTKHQFLKVNFESIIDWQITTDYLRCSPSFHNFARYDCVILQTQAGPMFGHLLMLFTCIVDGQTHPIALVHPYNAPVGQRSLKDKHLQFWHVCERPRISSEFFSVRSIIRGAALTEDHNVPGDYLVIDTIDTDMFLRMKLMHGSAGRLA</sequence>
<evidence type="ECO:0000313" key="1">
    <source>
        <dbReference type="EMBL" id="KAG1908350.1"/>
    </source>
</evidence>
<dbReference type="EMBL" id="JABBWK010000001">
    <property type="protein sequence ID" value="KAG1908350.1"/>
    <property type="molecule type" value="Genomic_DNA"/>
</dbReference>
<evidence type="ECO:0000313" key="2">
    <source>
        <dbReference type="Proteomes" id="UP001195769"/>
    </source>
</evidence>
<proteinExistence type="predicted"/>
<dbReference type="AlphaFoldDB" id="A0AAD4ELE3"/>
<dbReference type="GeneID" id="64658165"/>
<keyword evidence="2" id="KW-1185">Reference proteome</keyword>
<dbReference type="RefSeq" id="XP_041233925.1">
    <property type="nucleotide sequence ID" value="XM_041363867.1"/>
</dbReference>
<name>A0AAD4ELE3_9AGAM</name>